<protein>
    <submittedName>
        <fullName evidence="1">Uncharacterized protein</fullName>
    </submittedName>
</protein>
<organism evidence="1 2">
    <name type="scientific">Dipteronia sinensis</name>
    <dbReference type="NCBI Taxonomy" id="43782"/>
    <lineage>
        <taxon>Eukaryota</taxon>
        <taxon>Viridiplantae</taxon>
        <taxon>Streptophyta</taxon>
        <taxon>Embryophyta</taxon>
        <taxon>Tracheophyta</taxon>
        <taxon>Spermatophyta</taxon>
        <taxon>Magnoliopsida</taxon>
        <taxon>eudicotyledons</taxon>
        <taxon>Gunneridae</taxon>
        <taxon>Pentapetalae</taxon>
        <taxon>rosids</taxon>
        <taxon>malvids</taxon>
        <taxon>Sapindales</taxon>
        <taxon>Sapindaceae</taxon>
        <taxon>Hippocastanoideae</taxon>
        <taxon>Acereae</taxon>
        <taxon>Dipteronia</taxon>
    </lineage>
</organism>
<comment type="caution">
    <text evidence="1">The sequence shown here is derived from an EMBL/GenBank/DDBJ whole genome shotgun (WGS) entry which is preliminary data.</text>
</comment>
<dbReference type="PANTHER" id="PTHR48435">
    <property type="entry name" value="POLYPROTEIN"/>
    <property type="match status" value="1"/>
</dbReference>
<reference evidence="1" key="1">
    <citation type="journal article" date="2023" name="Plant J.">
        <title>Genome sequences and population genomics provide insights into the demographic history, inbreeding, and mutation load of two 'living fossil' tree species of Dipteronia.</title>
        <authorList>
            <person name="Feng Y."/>
            <person name="Comes H.P."/>
            <person name="Chen J."/>
            <person name="Zhu S."/>
            <person name="Lu R."/>
            <person name="Zhang X."/>
            <person name="Li P."/>
            <person name="Qiu J."/>
            <person name="Olsen K.M."/>
            <person name="Qiu Y."/>
        </authorList>
    </citation>
    <scope>NUCLEOTIDE SEQUENCE</scope>
    <source>
        <strain evidence="1">NBL</strain>
    </source>
</reference>
<evidence type="ECO:0000313" key="1">
    <source>
        <dbReference type="EMBL" id="KAK3232258.1"/>
    </source>
</evidence>
<dbReference type="PANTHER" id="PTHR48435:SF1">
    <property type="entry name" value="POLYPROTEIN"/>
    <property type="match status" value="1"/>
</dbReference>
<evidence type="ECO:0000313" key="2">
    <source>
        <dbReference type="Proteomes" id="UP001281410"/>
    </source>
</evidence>
<dbReference type="Proteomes" id="UP001281410">
    <property type="component" value="Unassembled WGS sequence"/>
</dbReference>
<name>A0AAE0B906_9ROSI</name>
<dbReference type="AlphaFoldDB" id="A0AAE0B906"/>
<dbReference type="InterPro" id="IPR028919">
    <property type="entry name" value="Viral_movement"/>
</dbReference>
<proteinExistence type="predicted"/>
<accession>A0AAE0B906</accession>
<dbReference type="EMBL" id="JANJYJ010000001">
    <property type="protein sequence ID" value="KAK3232258.1"/>
    <property type="molecule type" value="Genomic_DNA"/>
</dbReference>
<dbReference type="InterPro" id="IPR053098">
    <property type="entry name" value="Petuviruses_polyprotein"/>
</dbReference>
<gene>
    <name evidence="1" type="ORF">Dsin_004139</name>
</gene>
<keyword evidence="2" id="KW-1185">Reference proteome</keyword>
<sequence length="202" mass="22671">MLKRQGQMVNFDKSALCVSPSFSNVEGARLASIIRVSLVDCHERYLGLPCFSSRKQTEGYSYVHIGAVRIILTLHGRKGLPVTARIALLNTVYKDYEQAIIGTCLSTLHAGSVSLTRSSQKHYKSCKHDLRSHSPNDPDSPWIDLLPIQNKPLPIYDKAIQIPRNEGRLPQIQPIPCFMASSYDHDFPPIEPTSNPEKEQVF</sequence>
<dbReference type="Pfam" id="PF01107">
    <property type="entry name" value="MP"/>
    <property type="match status" value="1"/>
</dbReference>